<dbReference type="EMBL" id="KZ992827">
    <property type="protein sequence ID" value="RKP06735.1"/>
    <property type="molecule type" value="Genomic_DNA"/>
</dbReference>
<organism evidence="2 3">
    <name type="scientific">Thamnocephalis sphaerospora</name>
    <dbReference type="NCBI Taxonomy" id="78915"/>
    <lineage>
        <taxon>Eukaryota</taxon>
        <taxon>Fungi</taxon>
        <taxon>Fungi incertae sedis</taxon>
        <taxon>Zoopagomycota</taxon>
        <taxon>Zoopagomycotina</taxon>
        <taxon>Zoopagomycetes</taxon>
        <taxon>Zoopagales</taxon>
        <taxon>Sigmoideomycetaceae</taxon>
        <taxon>Thamnocephalis</taxon>
    </lineage>
</organism>
<dbReference type="Gene3D" id="2.40.70.10">
    <property type="entry name" value="Acid Proteases"/>
    <property type="match status" value="1"/>
</dbReference>
<dbReference type="Proteomes" id="UP000271241">
    <property type="component" value="Unassembled WGS sequence"/>
</dbReference>
<evidence type="ECO:0000313" key="3">
    <source>
        <dbReference type="Proteomes" id="UP000271241"/>
    </source>
</evidence>
<reference evidence="3" key="1">
    <citation type="journal article" date="2018" name="Nat. Microbiol.">
        <title>Leveraging single-cell genomics to expand the fungal tree of life.</title>
        <authorList>
            <person name="Ahrendt S.R."/>
            <person name="Quandt C.A."/>
            <person name="Ciobanu D."/>
            <person name="Clum A."/>
            <person name="Salamov A."/>
            <person name="Andreopoulos B."/>
            <person name="Cheng J.F."/>
            <person name="Woyke T."/>
            <person name="Pelin A."/>
            <person name="Henrissat B."/>
            <person name="Reynolds N.K."/>
            <person name="Benny G.L."/>
            <person name="Smith M.E."/>
            <person name="James T.Y."/>
            <person name="Grigoriev I.V."/>
        </authorList>
    </citation>
    <scope>NUCLEOTIDE SEQUENCE [LARGE SCALE GENOMIC DNA]</scope>
    <source>
        <strain evidence="3">RSA 1356</strain>
    </source>
</reference>
<evidence type="ECO:0000313" key="2">
    <source>
        <dbReference type="EMBL" id="RKP06735.1"/>
    </source>
</evidence>
<accession>A0A4P9XLN3</accession>
<feature type="compositionally biased region" description="Basic and acidic residues" evidence="1">
    <location>
        <begin position="233"/>
        <end position="252"/>
    </location>
</feature>
<gene>
    <name evidence="2" type="ORF">THASP1DRAFT_31451</name>
</gene>
<feature type="region of interest" description="Disordered" evidence="1">
    <location>
        <begin position="426"/>
        <end position="454"/>
    </location>
</feature>
<keyword evidence="3" id="KW-1185">Reference proteome</keyword>
<feature type="region of interest" description="Disordered" evidence="1">
    <location>
        <begin position="139"/>
        <end position="196"/>
    </location>
</feature>
<dbReference type="AlphaFoldDB" id="A0A4P9XLN3"/>
<name>A0A4P9XLN3_9FUNG</name>
<protein>
    <submittedName>
        <fullName evidence="2">Uncharacterized protein</fullName>
    </submittedName>
</protein>
<feature type="compositionally biased region" description="Polar residues" evidence="1">
    <location>
        <begin position="98"/>
        <end position="113"/>
    </location>
</feature>
<feature type="region of interest" description="Disordered" evidence="1">
    <location>
        <begin position="88"/>
        <end position="117"/>
    </location>
</feature>
<sequence length="454" mass="50110">MSNYYDIMLGSMRCFHWDLKQGPLRQHVANIRTFINDLERHMNEFQLIDEFLAGLPPSYHRRIDARRPRSLEKAIEYAYELEAADRAKHAARHAKKSTPPTRSDNRPLPSSSAYEGKQTAIPTCPICHERGHLRFQCSELHRQRSSPQPSSSQQPAPQRPASQRPAPQQPLSQGGPSQTKNRTPDRANAGGPHFKQSSLDDIASAFGFESDQLLQLLNTVSMMQKKPTPSAVAEKDTESKVAPREEKEKEESTGPDYSSKDVVYVSCLSLVRGSPETYGDQMLTVRASIGGHELEFLVSNGAEVNFLDTQAAKRLKLRLRGSGTAPLIETISGDPEPAVGFANGVLTKYSTFESKEDYVVTHIGRYGGIFSLAWLAKHGAVVDISNKCILFSVNSKDESASVSAPSSPATEASAYVSSPEMPVLELPTMTMVMEAPPKPRKRRSRKSKSASKQS</sequence>
<feature type="region of interest" description="Disordered" evidence="1">
    <location>
        <begin position="225"/>
        <end position="257"/>
    </location>
</feature>
<feature type="compositionally biased region" description="Basic residues" evidence="1">
    <location>
        <begin position="438"/>
        <end position="454"/>
    </location>
</feature>
<evidence type="ECO:0000256" key="1">
    <source>
        <dbReference type="SAM" id="MobiDB-lite"/>
    </source>
</evidence>
<dbReference type="InterPro" id="IPR021109">
    <property type="entry name" value="Peptidase_aspartic_dom_sf"/>
</dbReference>
<feature type="compositionally biased region" description="Low complexity" evidence="1">
    <location>
        <begin position="145"/>
        <end position="178"/>
    </location>
</feature>
<proteinExistence type="predicted"/>